<keyword evidence="9" id="KW-1185">Reference proteome</keyword>
<feature type="binding site" evidence="7">
    <location>
        <position position="117"/>
    </location>
    <ligand>
        <name>tRNA</name>
        <dbReference type="ChEBI" id="CHEBI:17843"/>
    </ligand>
</feature>
<dbReference type="CDD" id="cd00462">
    <property type="entry name" value="PTH"/>
    <property type="match status" value="1"/>
</dbReference>
<comment type="similarity">
    <text evidence="5 7">Belongs to the PTH family.</text>
</comment>
<sequence>MNDRIQLIVGLGNPGSQYAHTRHNAGEDLVAQLAAHQHLSLKADPRFHGLYGKTLIEGQAIHLLIPSTFMNLSGKAVAALAGFYKIPPEAILVVHDELDLPPGCARFKQGGGHGGHNGLRDIISRLGNSRNFYRLRLGIGHPGHASQVAGFVLTRAPETERLKTQAASDEALRYLPLALSGHWQRAMNQLHSFNG</sequence>
<dbReference type="InterPro" id="IPR001328">
    <property type="entry name" value="Pept_tRNA_hydro"/>
</dbReference>
<dbReference type="GO" id="GO:0000049">
    <property type="term" value="F:tRNA binding"/>
    <property type="evidence" value="ECO:0007669"/>
    <property type="project" value="UniProtKB-UniRule"/>
</dbReference>
<dbReference type="HAMAP" id="MF_00083">
    <property type="entry name" value="Pept_tRNA_hydro_bact"/>
    <property type="match status" value="1"/>
</dbReference>
<dbReference type="GO" id="GO:0004045">
    <property type="term" value="F:peptidyl-tRNA hydrolase activity"/>
    <property type="evidence" value="ECO:0007669"/>
    <property type="project" value="UniProtKB-UniRule"/>
</dbReference>
<feature type="active site" description="Proton acceptor" evidence="7">
    <location>
        <position position="23"/>
    </location>
</feature>
<dbReference type="GO" id="GO:0006515">
    <property type="term" value="P:protein quality control for misfolded or incompletely synthesized proteins"/>
    <property type="evidence" value="ECO:0007669"/>
    <property type="project" value="UniProtKB-UniRule"/>
</dbReference>
<dbReference type="OrthoDB" id="9800507at2"/>
<dbReference type="FunFam" id="3.40.50.1470:FF:000001">
    <property type="entry name" value="Peptidyl-tRNA hydrolase"/>
    <property type="match status" value="1"/>
</dbReference>
<keyword evidence="4 7" id="KW-0694">RNA-binding</keyword>
<dbReference type="InterPro" id="IPR036416">
    <property type="entry name" value="Pept_tRNA_hydro_sf"/>
</dbReference>
<dbReference type="EC" id="3.1.1.29" evidence="1 7"/>
<dbReference type="RefSeq" id="WP_149389800.1">
    <property type="nucleotide sequence ID" value="NZ_SMRS01000001.1"/>
</dbReference>
<dbReference type="AlphaFoldDB" id="A0A5A9W6Y0"/>
<comment type="catalytic activity">
    <reaction evidence="7">
        <text>an N-acyl-L-alpha-aminoacyl-tRNA + H2O = an N-acyl-L-amino acid + a tRNA + H(+)</text>
        <dbReference type="Rhea" id="RHEA:54448"/>
        <dbReference type="Rhea" id="RHEA-COMP:10123"/>
        <dbReference type="Rhea" id="RHEA-COMP:13883"/>
        <dbReference type="ChEBI" id="CHEBI:15377"/>
        <dbReference type="ChEBI" id="CHEBI:15378"/>
        <dbReference type="ChEBI" id="CHEBI:59874"/>
        <dbReference type="ChEBI" id="CHEBI:78442"/>
        <dbReference type="ChEBI" id="CHEBI:138191"/>
        <dbReference type="EC" id="3.1.1.29"/>
    </reaction>
</comment>
<evidence type="ECO:0000256" key="4">
    <source>
        <dbReference type="ARBA" id="ARBA00022884"/>
    </source>
</evidence>
<protein>
    <recommendedName>
        <fullName evidence="6 7">Peptidyl-tRNA hydrolase</fullName>
        <shortName evidence="7">Pth</shortName>
        <ecNumber evidence="1 7">3.1.1.29</ecNumber>
    </recommendedName>
</protein>
<dbReference type="GO" id="GO:0072344">
    <property type="term" value="P:rescue of stalled ribosome"/>
    <property type="evidence" value="ECO:0007669"/>
    <property type="project" value="UniProtKB-UniRule"/>
</dbReference>
<comment type="function">
    <text evidence="7">Catalyzes the release of premature peptidyl moieties from peptidyl-tRNA molecules trapped in stalled 50S ribosomal subunits, and thus maintains levels of free tRNAs and 50S ribosomes.</text>
</comment>
<dbReference type="SUPFAM" id="SSF53178">
    <property type="entry name" value="Peptidyl-tRNA hydrolase-like"/>
    <property type="match status" value="1"/>
</dbReference>
<organism evidence="8 9">
    <name type="scientific">Nitrincola tapanii</name>
    <dbReference type="NCBI Taxonomy" id="1708751"/>
    <lineage>
        <taxon>Bacteria</taxon>
        <taxon>Pseudomonadati</taxon>
        <taxon>Pseudomonadota</taxon>
        <taxon>Gammaproteobacteria</taxon>
        <taxon>Oceanospirillales</taxon>
        <taxon>Oceanospirillaceae</taxon>
        <taxon>Nitrincola</taxon>
    </lineage>
</organism>
<dbReference type="Gene3D" id="3.40.50.1470">
    <property type="entry name" value="Peptidyl-tRNA hydrolase"/>
    <property type="match status" value="1"/>
</dbReference>
<dbReference type="Proteomes" id="UP000325302">
    <property type="component" value="Unassembled WGS sequence"/>
</dbReference>
<keyword evidence="3 7" id="KW-0378">Hydrolase</keyword>
<dbReference type="PANTHER" id="PTHR17224">
    <property type="entry name" value="PEPTIDYL-TRNA HYDROLASE"/>
    <property type="match status" value="1"/>
</dbReference>
<reference evidence="8 9" key="1">
    <citation type="submission" date="2019-03" db="EMBL/GenBank/DDBJ databases">
        <title>Nitrincola sp. nov. isolated from an Indian soda lake.</title>
        <authorList>
            <person name="Joshi A."/>
            <person name="Thite S.V."/>
            <person name="Joseph N."/>
            <person name="Dhotre D."/>
            <person name="Moorthy M."/>
            <person name="Shouche Y.S."/>
        </authorList>
    </citation>
    <scope>NUCLEOTIDE SEQUENCE [LARGE SCALE GENOMIC DNA]</scope>
    <source>
        <strain evidence="8 9">MEB193</strain>
    </source>
</reference>
<evidence type="ECO:0000256" key="2">
    <source>
        <dbReference type="ARBA" id="ARBA00022555"/>
    </source>
</evidence>
<evidence type="ECO:0000256" key="3">
    <source>
        <dbReference type="ARBA" id="ARBA00022801"/>
    </source>
</evidence>
<keyword evidence="2 7" id="KW-0820">tRNA-binding</keyword>
<dbReference type="Pfam" id="PF01195">
    <property type="entry name" value="Pept_tRNA_hydro"/>
    <property type="match status" value="1"/>
</dbReference>
<evidence type="ECO:0000256" key="5">
    <source>
        <dbReference type="ARBA" id="ARBA00038063"/>
    </source>
</evidence>
<comment type="subunit">
    <text evidence="7">Monomer.</text>
</comment>
<proteinExistence type="inferred from homology"/>
<dbReference type="InterPro" id="IPR018171">
    <property type="entry name" value="Pept_tRNA_hydro_CS"/>
</dbReference>
<comment type="subcellular location">
    <subcellularLocation>
        <location evidence="7">Cytoplasm</location>
    </subcellularLocation>
</comment>
<evidence type="ECO:0000313" key="8">
    <source>
        <dbReference type="EMBL" id="KAA0876550.1"/>
    </source>
</evidence>
<accession>A0A5A9W6Y0</accession>
<evidence type="ECO:0000256" key="6">
    <source>
        <dbReference type="ARBA" id="ARBA00050038"/>
    </source>
</evidence>
<dbReference type="NCBIfam" id="TIGR00447">
    <property type="entry name" value="pth"/>
    <property type="match status" value="1"/>
</dbReference>
<evidence type="ECO:0000256" key="1">
    <source>
        <dbReference type="ARBA" id="ARBA00013260"/>
    </source>
</evidence>
<dbReference type="EMBL" id="SMRS01000001">
    <property type="protein sequence ID" value="KAA0876550.1"/>
    <property type="molecule type" value="Genomic_DNA"/>
</dbReference>
<comment type="caution">
    <text evidence="8">The sequence shown here is derived from an EMBL/GenBank/DDBJ whole genome shotgun (WGS) entry which is preliminary data.</text>
</comment>
<feature type="binding site" evidence="7">
    <location>
        <position position="71"/>
    </location>
    <ligand>
        <name>tRNA</name>
        <dbReference type="ChEBI" id="CHEBI:17843"/>
    </ligand>
</feature>
<gene>
    <name evidence="7" type="primary">pth</name>
    <name evidence="8" type="ORF">E1H14_02185</name>
</gene>
<comment type="function">
    <text evidence="7">Hydrolyzes ribosome-free peptidyl-tRNAs (with 1 or more amino acids incorporated), which drop off the ribosome during protein synthesis, or as a result of ribosome stalling.</text>
</comment>
<dbReference type="GO" id="GO:0005737">
    <property type="term" value="C:cytoplasm"/>
    <property type="evidence" value="ECO:0007669"/>
    <property type="project" value="UniProtKB-SubCell"/>
</dbReference>
<feature type="binding site" evidence="7">
    <location>
        <position position="69"/>
    </location>
    <ligand>
        <name>tRNA</name>
        <dbReference type="ChEBI" id="CHEBI:17843"/>
    </ligand>
</feature>
<keyword evidence="7" id="KW-0963">Cytoplasm</keyword>
<name>A0A5A9W6Y0_9GAMM</name>
<feature type="site" description="Discriminates between blocked and unblocked aminoacyl-tRNA" evidence="7">
    <location>
        <position position="13"/>
    </location>
</feature>
<evidence type="ECO:0000313" key="9">
    <source>
        <dbReference type="Proteomes" id="UP000325302"/>
    </source>
</evidence>
<evidence type="ECO:0000256" key="7">
    <source>
        <dbReference type="HAMAP-Rule" id="MF_00083"/>
    </source>
</evidence>
<dbReference type="PANTHER" id="PTHR17224:SF1">
    <property type="entry name" value="PEPTIDYL-TRNA HYDROLASE"/>
    <property type="match status" value="1"/>
</dbReference>
<feature type="binding site" evidence="7">
    <location>
        <position position="18"/>
    </location>
    <ligand>
        <name>tRNA</name>
        <dbReference type="ChEBI" id="CHEBI:17843"/>
    </ligand>
</feature>
<dbReference type="PROSITE" id="PS01196">
    <property type="entry name" value="PEPT_TRNA_HYDROL_2"/>
    <property type="match status" value="1"/>
</dbReference>
<feature type="site" description="Stabilizes the basic form of H active site to accept a proton" evidence="7">
    <location>
        <position position="96"/>
    </location>
</feature>